<dbReference type="InterPro" id="IPR001382">
    <property type="entry name" value="Glyco_hydro_47"/>
</dbReference>
<reference evidence="15" key="1">
    <citation type="journal article" date="2012" name="Science">
        <title>The Paleozoic origin of enzymatic lignin decomposition reconstructed from 31 fungal genomes.</title>
        <authorList>
            <person name="Floudas D."/>
            <person name="Binder M."/>
            <person name="Riley R."/>
            <person name="Barry K."/>
            <person name="Blanchette R.A."/>
            <person name="Henrissat B."/>
            <person name="Martinez A.T."/>
            <person name="Otillar R."/>
            <person name="Spatafora J.W."/>
            <person name="Yadav J.S."/>
            <person name="Aerts A."/>
            <person name="Benoit I."/>
            <person name="Boyd A."/>
            <person name="Carlson A."/>
            <person name="Copeland A."/>
            <person name="Coutinho P.M."/>
            <person name="de Vries R.P."/>
            <person name="Ferreira P."/>
            <person name="Findley K."/>
            <person name="Foster B."/>
            <person name="Gaskell J."/>
            <person name="Glotzer D."/>
            <person name="Gorecki P."/>
            <person name="Heitman J."/>
            <person name="Hesse C."/>
            <person name="Hori C."/>
            <person name="Igarashi K."/>
            <person name="Jurgens J.A."/>
            <person name="Kallen N."/>
            <person name="Kersten P."/>
            <person name="Kohler A."/>
            <person name="Kuees U."/>
            <person name="Kumar T.K.A."/>
            <person name="Kuo A."/>
            <person name="LaButti K."/>
            <person name="Larrondo L.F."/>
            <person name="Lindquist E."/>
            <person name="Ling A."/>
            <person name="Lombard V."/>
            <person name="Lucas S."/>
            <person name="Lundell T."/>
            <person name="Martin R."/>
            <person name="McLaughlin D.J."/>
            <person name="Morgenstern I."/>
            <person name="Morin E."/>
            <person name="Murat C."/>
            <person name="Nagy L.G."/>
            <person name="Nolan M."/>
            <person name="Ohm R.A."/>
            <person name="Patyshakuliyeva A."/>
            <person name="Rokas A."/>
            <person name="Ruiz-Duenas F.J."/>
            <person name="Sabat G."/>
            <person name="Salamov A."/>
            <person name="Samejima M."/>
            <person name="Schmutz J."/>
            <person name="Slot J.C."/>
            <person name="St John F."/>
            <person name="Stenlid J."/>
            <person name="Sun H."/>
            <person name="Sun S."/>
            <person name="Syed K."/>
            <person name="Tsang A."/>
            <person name="Wiebenga A."/>
            <person name="Young D."/>
            <person name="Pisabarro A."/>
            <person name="Eastwood D.C."/>
            <person name="Martin F."/>
            <person name="Cullen D."/>
            <person name="Grigoriev I.V."/>
            <person name="Hibbett D.S."/>
        </authorList>
    </citation>
    <scope>NUCLEOTIDE SEQUENCE [LARGE SCALE GENOMIC DNA]</scope>
    <source>
        <strain evidence="15">RWD-64-598 SS2</strain>
    </source>
</reference>
<dbReference type="RefSeq" id="XP_007763560.1">
    <property type="nucleotide sequence ID" value="XM_007765370.1"/>
</dbReference>
<organism evidence="14 15">
    <name type="scientific">Coniophora puteana (strain RWD-64-598)</name>
    <name type="common">Brown rot fungus</name>
    <dbReference type="NCBI Taxonomy" id="741705"/>
    <lineage>
        <taxon>Eukaryota</taxon>
        <taxon>Fungi</taxon>
        <taxon>Dikarya</taxon>
        <taxon>Basidiomycota</taxon>
        <taxon>Agaricomycotina</taxon>
        <taxon>Agaricomycetes</taxon>
        <taxon>Agaricomycetidae</taxon>
        <taxon>Boletales</taxon>
        <taxon>Coniophorineae</taxon>
        <taxon>Coniophoraceae</taxon>
        <taxon>Coniophora</taxon>
    </lineage>
</organism>
<feature type="binding site" evidence="10">
    <location>
        <position position="561"/>
    </location>
    <ligand>
        <name>Ca(2+)</name>
        <dbReference type="ChEBI" id="CHEBI:29108"/>
    </ligand>
</feature>
<comment type="catalytic activity">
    <reaction evidence="9">
        <text>N(4)-(alpha-D-Man-(1-&gt;2)-alpha-D-Man-(1-&gt;2)-alpha-D-Man-(1-&gt;3)-[alpha-D-Man-(1-&gt;2)-alpha-D-Man-(1-&gt;3)-[alpha-D-Man-(1-&gt;2)-alpha-D-Man-(1-&gt;6)]-alpha-D-Man-(1-&gt;6)]-beta-D-Man-(1-&gt;4)-beta-D-GlcNAc-(1-&gt;4)-beta-D-GlcNAc)-L-asparaginyl-[protein] (N-glucan mannose isomer 9A1,2,3B1,2,3) + 4 H2O = N(4)-(alpha-D-Man-(1-&gt;3)-[alpha-D-Man-(1-&gt;3)-[alpha-D-Man-(1-&gt;6)]-alpha-D-Man-(1-&gt;6)]-beta-D-Man-(1-&gt;4)-beta-D-GlcNAc-(1-&gt;4)-beta-D-GlcNAc)-L-asparaginyl-[protein] (N-glucan mannose isomer 5A1,2) + 4 beta-D-mannose</text>
        <dbReference type="Rhea" id="RHEA:56008"/>
        <dbReference type="Rhea" id="RHEA-COMP:14356"/>
        <dbReference type="Rhea" id="RHEA-COMP:14367"/>
        <dbReference type="ChEBI" id="CHEBI:15377"/>
        <dbReference type="ChEBI" id="CHEBI:28563"/>
        <dbReference type="ChEBI" id="CHEBI:59087"/>
        <dbReference type="ChEBI" id="CHEBI:139493"/>
        <dbReference type="EC" id="3.2.1.113"/>
    </reaction>
</comment>
<keyword evidence="15" id="KW-1185">Reference proteome</keyword>
<evidence type="ECO:0000256" key="6">
    <source>
        <dbReference type="ARBA" id="ARBA00022837"/>
    </source>
</evidence>
<keyword evidence="13" id="KW-0812">Transmembrane</keyword>
<comment type="cofactor">
    <cofactor evidence="1 10">
        <name>Ca(2+)</name>
        <dbReference type="ChEBI" id="CHEBI:29108"/>
    </cofactor>
</comment>
<evidence type="ECO:0000256" key="7">
    <source>
        <dbReference type="ARBA" id="ARBA00023157"/>
    </source>
</evidence>
<dbReference type="GO" id="GO:0005975">
    <property type="term" value="P:carbohydrate metabolic process"/>
    <property type="evidence" value="ECO:0007669"/>
    <property type="project" value="InterPro"/>
</dbReference>
<name>A0A5M3N646_CONPW</name>
<evidence type="ECO:0000256" key="12">
    <source>
        <dbReference type="RuleBase" id="RU361193"/>
    </source>
</evidence>
<dbReference type="GO" id="GO:0016020">
    <property type="term" value="C:membrane"/>
    <property type="evidence" value="ECO:0007669"/>
    <property type="project" value="InterPro"/>
</dbReference>
<dbReference type="Proteomes" id="UP000053558">
    <property type="component" value="Unassembled WGS sequence"/>
</dbReference>
<dbReference type="OrthoDB" id="8118055at2759"/>
<evidence type="ECO:0000256" key="10">
    <source>
        <dbReference type="PIRSR" id="PIRSR601382-2"/>
    </source>
</evidence>
<comment type="catalytic activity">
    <reaction evidence="8">
        <text>N(4)-(alpha-D-Man-(1-&gt;2)-alpha-D-Man-(1-&gt;2)-alpha-D-Man-(1-&gt;3)-[alpha-D-Man-(1-&gt;3)-[alpha-D-Man-(1-&gt;2)-alpha-D-Man-(1-&gt;6)]-alpha-D-Man-(1-&gt;6)]-beta-D-Man-(1-&gt;4)-beta-D-GlcNAc-(1-&gt;4)-beta-D-GlcNAc)-L-asparaginyl-[protein] (N-glucan mannose isomer 8A1,2,3B1,3) + 3 H2O = N(4)-(alpha-D-Man-(1-&gt;3)-[alpha-D-Man-(1-&gt;3)-[alpha-D-Man-(1-&gt;6)]-alpha-D-Man-(1-&gt;6)]-beta-D-Man-(1-&gt;4)-beta-D-GlcNAc-(1-&gt;4)-beta-D-GlcNAc)-L-asparaginyl-[protein] (N-glucan mannose isomer 5A1,2) + 3 beta-D-mannose</text>
        <dbReference type="Rhea" id="RHEA:56028"/>
        <dbReference type="Rhea" id="RHEA-COMP:14358"/>
        <dbReference type="Rhea" id="RHEA-COMP:14367"/>
        <dbReference type="ChEBI" id="CHEBI:15377"/>
        <dbReference type="ChEBI" id="CHEBI:28563"/>
        <dbReference type="ChEBI" id="CHEBI:59087"/>
        <dbReference type="ChEBI" id="CHEBI:60628"/>
        <dbReference type="EC" id="3.2.1.113"/>
    </reaction>
</comment>
<dbReference type="PRINTS" id="PR00747">
    <property type="entry name" value="GLYHDRLASE47"/>
</dbReference>
<dbReference type="InterPro" id="IPR050749">
    <property type="entry name" value="Glycosyl_Hydrolase_47"/>
</dbReference>
<keyword evidence="13" id="KW-1133">Transmembrane helix</keyword>
<dbReference type="Pfam" id="PF01532">
    <property type="entry name" value="Glyco_hydro_47"/>
    <property type="match status" value="1"/>
</dbReference>
<dbReference type="SUPFAM" id="SSF48225">
    <property type="entry name" value="Seven-hairpin glycosidases"/>
    <property type="match status" value="1"/>
</dbReference>
<sequence>MLPSYNSGKTSPRTSRLRWRWGIIAVAAVLVVYVVAAGHQHPKVQEFVSGASSYFDYSQSRPELTGTSGKPVSSDPQLWASRADQVKEAFKHALDGYLRYADLQDELQPLTGGKINNFNGWSTTLLDSMSTMWLMDLKDDFEAALPVVANLSFATTDKYVPFFETTIRCLGGLLSAYALSGEPMLLARADDLGQALLPVFDTPSGLPMYGVNPSSGATKTGWAYNALWSELTSCQLEYKYLAHLTGRTDYFDKSNYVMELMRDEAASKDGLYATGWSIEKGTSSNQIYSVGAFADSGYEYFLKQYLLTGKSEEKIKDMYLKSIRTIINELFYLSPTRNLLYVTDVSQKEKPSYKLEHLSCFLAGLLALGAHTLDLPDSDAQMHRWAAQGLAHTCYITYADSVTGLGPDEVQFNLPQPENGNILEITSGRWVEAVDKWMKEGSPGGVPPGLVMAKPVKDGEKDYAPRSRRYHLRPETVESFYILWRTTGDESWREKGWELFQAINKHARTEYGFASVNDVTDKTAPKLNEMPSYFLAETLKYLYLLFTDEEIIPLDEWVFNTEAHPLPVFKWHGWEKTAYSIP</sequence>
<evidence type="ECO:0000256" key="5">
    <source>
        <dbReference type="ARBA" id="ARBA00022801"/>
    </source>
</evidence>
<gene>
    <name evidence="14" type="ORF">CONPUDRAFT_134240</name>
</gene>
<dbReference type="KEGG" id="cput:CONPUDRAFT_134240"/>
<dbReference type="PANTHER" id="PTHR11742:SF55">
    <property type="entry name" value="ENDOPLASMIC RETICULUM MANNOSYL-OLIGOSACCHARIDE 1,2-ALPHA-MANNOSIDASE"/>
    <property type="match status" value="1"/>
</dbReference>
<dbReference type="GO" id="GO:0004571">
    <property type="term" value="F:mannosyl-oligosaccharide 1,2-alpha-mannosidase activity"/>
    <property type="evidence" value="ECO:0007669"/>
    <property type="project" value="UniProtKB-EC"/>
</dbReference>
<evidence type="ECO:0000256" key="9">
    <source>
        <dbReference type="ARBA" id="ARBA00048605"/>
    </source>
</evidence>
<dbReference type="PANTHER" id="PTHR11742">
    <property type="entry name" value="MANNOSYL-OLIGOSACCHARIDE ALPHA-1,2-MANNOSIDASE-RELATED"/>
    <property type="match status" value="1"/>
</dbReference>
<keyword evidence="13" id="KW-0472">Membrane</keyword>
<evidence type="ECO:0000313" key="15">
    <source>
        <dbReference type="Proteomes" id="UP000053558"/>
    </source>
</evidence>
<proteinExistence type="inferred from homology"/>
<evidence type="ECO:0000256" key="4">
    <source>
        <dbReference type="ARBA" id="ARBA00022723"/>
    </source>
</evidence>
<feature type="transmembrane region" description="Helical" evidence="13">
    <location>
        <begin position="21"/>
        <end position="39"/>
    </location>
</feature>
<dbReference type="GeneID" id="19200585"/>
<comment type="similarity">
    <text evidence="3 12">Belongs to the glycosyl hydrolase 47 family.</text>
</comment>
<dbReference type="EC" id="3.2.1.-" evidence="12"/>
<evidence type="ECO:0000256" key="13">
    <source>
        <dbReference type="SAM" id="Phobius"/>
    </source>
</evidence>
<dbReference type="InterPro" id="IPR012341">
    <property type="entry name" value="6hp_glycosidase-like_sf"/>
</dbReference>
<comment type="pathway">
    <text evidence="2">Protein modification; protein glycosylation.</text>
</comment>
<evidence type="ECO:0000256" key="8">
    <source>
        <dbReference type="ARBA" id="ARBA00047669"/>
    </source>
</evidence>
<feature type="disulfide bond" evidence="11">
    <location>
        <begin position="360"/>
        <end position="394"/>
    </location>
</feature>
<evidence type="ECO:0000256" key="2">
    <source>
        <dbReference type="ARBA" id="ARBA00004922"/>
    </source>
</evidence>
<evidence type="ECO:0000256" key="3">
    <source>
        <dbReference type="ARBA" id="ARBA00007658"/>
    </source>
</evidence>
<dbReference type="GO" id="GO:0036503">
    <property type="term" value="P:ERAD pathway"/>
    <property type="evidence" value="ECO:0007669"/>
    <property type="project" value="UniProtKB-ARBA"/>
</dbReference>
<dbReference type="EMBL" id="JH711573">
    <property type="protein sequence ID" value="EIW86899.1"/>
    <property type="molecule type" value="Genomic_DNA"/>
</dbReference>
<protein>
    <recommendedName>
        <fullName evidence="12">alpha-1,2-Mannosidase</fullName>
        <ecNumber evidence="12">3.2.1.-</ecNumber>
    </recommendedName>
</protein>
<accession>A0A5M3N646</accession>
<evidence type="ECO:0000256" key="1">
    <source>
        <dbReference type="ARBA" id="ARBA00001913"/>
    </source>
</evidence>
<keyword evidence="5 12" id="KW-0378">Hydrolase</keyword>
<keyword evidence="12" id="KW-0326">Glycosidase</keyword>
<dbReference type="OMA" id="FEWADWE"/>
<keyword evidence="6 10" id="KW-0106">Calcium</keyword>
<evidence type="ECO:0000256" key="11">
    <source>
        <dbReference type="PIRSR" id="PIRSR601382-3"/>
    </source>
</evidence>
<dbReference type="GO" id="GO:0005783">
    <property type="term" value="C:endoplasmic reticulum"/>
    <property type="evidence" value="ECO:0007669"/>
    <property type="project" value="TreeGrafter"/>
</dbReference>
<keyword evidence="4 10" id="KW-0479">Metal-binding</keyword>
<dbReference type="GO" id="GO:0005509">
    <property type="term" value="F:calcium ion binding"/>
    <property type="evidence" value="ECO:0007669"/>
    <property type="project" value="InterPro"/>
</dbReference>
<comment type="caution">
    <text evidence="14">The sequence shown here is derived from an EMBL/GenBank/DDBJ whole genome shotgun (WGS) entry which is preliminary data.</text>
</comment>
<dbReference type="InterPro" id="IPR036026">
    <property type="entry name" value="Seven-hairpin_glycosidases"/>
</dbReference>
<keyword evidence="7 11" id="KW-1015">Disulfide bond</keyword>
<dbReference type="AlphaFoldDB" id="A0A5M3N646"/>
<dbReference type="Gene3D" id="1.50.10.10">
    <property type="match status" value="1"/>
</dbReference>
<evidence type="ECO:0000313" key="14">
    <source>
        <dbReference type="EMBL" id="EIW86899.1"/>
    </source>
</evidence>